<accession>A0A6G9AQG5</accession>
<protein>
    <submittedName>
        <fullName evidence="2">SnoaL-like domain-containing protein</fullName>
    </submittedName>
</protein>
<gene>
    <name evidence="2" type="ORF">G8759_18440</name>
</gene>
<dbReference type="KEGG" id="spib:G8759_18440"/>
<evidence type="ECO:0000313" key="3">
    <source>
        <dbReference type="Proteomes" id="UP000501802"/>
    </source>
</evidence>
<proteinExistence type="predicted"/>
<dbReference type="InterPro" id="IPR037401">
    <property type="entry name" value="SnoaL-like"/>
</dbReference>
<dbReference type="RefSeq" id="WP_167210547.1">
    <property type="nucleotide sequence ID" value="NZ_CP050063.1"/>
</dbReference>
<dbReference type="Proteomes" id="UP000501802">
    <property type="component" value="Chromosome"/>
</dbReference>
<evidence type="ECO:0000259" key="1">
    <source>
        <dbReference type="Pfam" id="PF12680"/>
    </source>
</evidence>
<organism evidence="2 3">
    <name type="scientific">Spirosoma aureum</name>
    <dbReference type="NCBI Taxonomy" id="2692134"/>
    <lineage>
        <taxon>Bacteria</taxon>
        <taxon>Pseudomonadati</taxon>
        <taxon>Bacteroidota</taxon>
        <taxon>Cytophagia</taxon>
        <taxon>Cytophagales</taxon>
        <taxon>Cytophagaceae</taxon>
        <taxon>Spirosoma</taxon>
    </lineage>
</organism>
<name>A0A6G9AQG5_9BACT</name>
<dbReference type="AlphaFoldDB" id="A0A6G9AQG5"/>
<dbReference type="EMBL" id="CP050063">
    <property type="protein sequence ID" value="QIP14453.1"/>
    <property type="molecule type" value="Genomic_DNA"/>
</dbReference>
<dbReference type="Pfam" id="PF12680">
    <property type="entry name" value="SnoaL_2"/>
    <property type="match status" value="2"/>
</dbReference>
<feature type="domain" description="SnoaL-like" evidence="1">
    <location>
        <begin position="11"/>
        <end position="108"/>
    </location>
</feature>
<dbReference type="Gene3D" id="3.10.450.50">
    <property type="match status" value="2"/>
</dbReference>
<evidence type="ECO:0000313" key="2">
    <source>
        <dbReference type="EMBL" id="QIP14453.1"/>
    </source>
</evidence>
<feature type="domain" description="SnoaL-like" evidence="1">
    <location>
        <begin position="145"/>
        <end position="237"/>
    </location>
</feature>
<reference evidence="2 3" key="1">
    <citation type="submission" date="2020-03" db="EMBL/GenBank/DDBJ databases">
        <authorList>
            <person name="Kim M.K."/>
        </authorList>
    </citation>
    <scope>NUCLEOTIDE SEQUENCE [LARGE SCALE GENOMIC DNA]</scope>
    <source>
        <strain evidence="2 3">BT328</strain>
    </source>
</reference>
<dbReference type="InterPro" id="IPR032710">
    <property type="entry name" value="NTF2-like_dom_sf"/>
</dbReference>
<sequence>MDQHSINKTLIRDFYRRALGQGDIDFARAIVADGYIQHSSMGKPDKAGLLESLEAFGKMPKPVTTSKPFMRLLAEGDYVVTNMSFGWGDSQKVVVDLFRFENGQVIEHWDAIQDQPESTHNGNAMMDGAVEADTTEPTETNKAVVADYYQRVLIQRQTDRLADFVAVDLVQHNPEIANGTAGLLAYFSRGADDFSMNKVHRIIGEGNFVVVQAEGELAGKPTVFYDIFRLIGGEIVEQWAVSQAIPANMPHENGIL</sequence>
<keyword evidence="3" id="KW-1185">Reference proteome</keyword>
<dbReference type="SUPFAM" id="SSF54427">
    <property type="entry name" value="NTF2-like"/>
    <property type="match status" value="2"/>
</dbReference>